<sequence length="380" mass="40014">MILCEYGPLGVPAVFDRPQAVVTADSAGDLPGAFAALDAARARGAWIAGYVTYETGLALEPRLAPLMPGRLPGPLLAMGIFGGPQDAGSVLAQAGAMAGMARLTAPEPMVTRAAYDAAIARVLDYIAAGDCYQVNLTFPMEARLEDGSALGLFGALRRTGAVGHGALVDLGVGPVVVSRSPELFFKVEAGGRISTRPMKGTAPRDPDPARDARIAARLGASEKDRAENLMIVDLLRNDISRLCEVGSVQVPELFRVEQYSTVHQMTSTVTGRLKGQPGFADLMRALFPCGSVTGAPKIRAMEIIREVEERPRGVYCGAIGWMAPDGTADFSVAIRTLSVFPGGRVVMNVGGGVVADSTADGEWEEALWKARFVRAAQSRG</sequence>
<dbReference type="GO" id="GO:0046820">
    <property type="term" value="F:4-amino-4-deoxychorismate synthase activity"/>
    <property type="evidence" value="ECO:0007669"/>
    <property type="project" value="TreeGrafter"/>
</dbReference>
<feature type="domain" description="Chorismate-utilising enzyme C-terminal" evidence="1">
    <location>
        <begin position="112"/>
        <end position="368"/>
    </location>
</feature>
<dbReference type="PANTHER" id="PTHR11236">
    <property type="entry name" value="AMINOBENZOATE/ANTHRANILATE SYNTHASE"/>
    <property type="match status" value="1"/>
</dbReference>
<organism evidence="2 3">
    <name type="scientific">Cereibacter sphaeroides</name>
    <name type="common">Rhodobacter sphaeroides</name>
    <dbReference type="NCBI Taxonomy" id="1063"/>
    <lineage>
        <taxon>Bacteria</taxon>
        <taxon>Pseudomonadati</taxon>
        <taxon>Pseudomonadota</taxon>
        <taxon>Alphaproteobacteria</taxon>
        <taxon>Rhodobacterales</taxon>
        <taxon>Paracoccaceae</taxon>
        <taxon>Cereibacter</taxon>
    </lineage>
</organism>
<dbReference type="EMBL" id="QFQS01000005">
    <property type="protein sequence ID" value="PZQ95968.1"/>
    <property type="molecule type" value="Genomic_DNA"/>
</dbReference>
<evidence type="ECO:0000313" key="3">
    <source>
        <dbReference type="Proteomes" id="UP000248975"/>
    </source>
</evidence>
<dbReference type="GO" id="GO:0000162">
    <property type="term" value="P:L-tryptophan biosynthetic process"/>
    <property type="evidence" value="ECO:0007669"/>
    <property type="project" value="TreeGrafter"/>
</dbReference>
<dbReference type="NCBIfam" id="NF005698">
    <property type="entry name" value="PRK07508.1"/>
    <property type="match status" value="1"/>
</dbReference>
<dbReference type="PANTHER" id="PTHR11236:SF50">
    <property type="entry name" value="AMINODEOXYCHORISMATE SYNTHASE COMPONENT 1"/>
    <property type="match status" value="1"/>
</dbReference>
<dbReference type="Proteomes" id="UP000248975">
    <property type="component" value="Unassembled WGS sequence"/>
</dbReference>
<dbReference type="GO" id="GO:0009396">
    <property type="term" value="P:folic acid-containing compound biosynthetic process"/>
    <property type="evidence" value="ECO:0007669"/>
    <property type="project" value="InterPro"/>
</dbReference>
<dbReference type="Gene3D" id="3.60.120.10">
    <property type="entry name" value="Anthranilate synthase"/>
    <property type="match status" value="1"/>
</dbReference>
<evidence type="ECO:0000313" key="2">
    <source>
        <dbReference type="EMBL" id="PZQ95968.1"/>
    </source>
</evidence>
<dbReference type="SUPFAM" id="SSF56322">
    <property type="entry name" value="ADC synthase"/>
    <property type="match status" value="1"/>
</dbReference>
<reference evidence="2 3" key="1">
    <citation type="submission" date="2017-08" db="EMBL/GenBank/DDBJ databases">
        <title>Infants hospitalized years apart are colonized by the same room-sourced microbial strains.</title>
        <authorList>
            <person name="Brooks B."/>
            <person name="Olm M.R."/>
            <person name="Firek B.A."/>
            <person name="Baker R."/>
            <person name="Thomas B.C."/>
            <person name="Morowitz M.J."/>
            <person name="Banfield J.F."/>
        </authorList>
    </citation>
    <scope>NUCLEOTIDE SEQUENCE [LARGE SCALE GENOMIC DNA]</scope>
    <source>
        <strain evidence="2">S2_003_000_R2_11</strain>
    </source>
</reference>
<proteinExistence type="predicted"/>
<dbReference type="PRINTS" id="PR00095">
    <property type="entry name" value="ANTSNTHASEI"/>
</dbReference>
<gene>
    <name evidence="2" type="ORF">DI533_17625</name>
</gene>
<dbReference type="InterPro" id="IPR015890">
    <property type="entry name" value="Chorismate_C"/>
</dbReference>
<dbReference type="NCBIfam" id="TIGR00553">
    <property type="entry name" value="pabB"/>
    <property type="match status" value="1"/>
</dbReference>
<name>A0A2W5RZA9_CERSP</name>
<dbReference type="InterPro" id="IPR005801">
    <property type="entry name" value="ADC_synthase"/>
</dbReference>
<dbReference type="InterPro" id="IPR019999">
    <property type="entry name" value="Anth_synth_I-like"/>
</dbReference>
<dbReference type="Pfam" id="PF00425">
    <property type="entry name" value="Chorismate_bind"/>
    <property type="match status" value="1"/>
</dbReference>
<accession>A0A2W5RZA9</accession>
<evidence type="ECO:0000259" key="1">
    <source>
        <dbReference type="Pfam" id="PF00425"/>
    </source>
</evidence>
<protein>
    <submittedName>
        <fullName evidence="2">Aminodeoxychorismate synthase component I</fullName>
    </submittedName>
</protein>
<dbReference type="AlphaFoldDB" id="A0A2W5RZA9"/>
<comment type="caution">
    <text evidence="2">The sequence shown here is derived from an EMBL/GenBank/DDBJ whole genome shotgun (WGS) entry which is preliminary data.</text>
</comment>
<dbReference type="InterPro" id="IPR005802">
    <property type="entry name" value="ADC_synth_comp_1"/>
</dbReference>